<organism evidence="8">
    <name type="scientific">Vecturithrix granuli</name>
    <dbReference type="NCBI Taxonomy" id="1499967"/>
    <lineage>
        <taxon>Bacteria</taxon>
        <taxon>Candidatus Moduliflexota</taxon>
        <taxon>Candidatus Vecturitrichia</taxon>
        <taxon>Candidatus Vecturitrichales</taxon>
        <taxon>Candidatus Vecturitrichaceae</taxon>
        <taxon>Candidatus Vecturithrix</taxon>
    </lineage>
</organism>
<feature type="transmembrane region" description="Helical" evidence="6">
    <location>
        <begin position="50"/>
        <end position="69"/>
    </location>
</feature>
<feature type="transmembrane region" description="Helical" evidence="6">
    <location>
        <begin position="26"/>
        <end position="43"/>
    </location>
</feature>
<keyword evidence="5 6" id="KW-0472">Membrane</keyword>
<dbReference type="Proteomes" id="UP000030661">
    <property type="component" value="Unassembled WGS sequence"/>
</dbReference>
<evidence type="ECO:0000256" key="1">
    <source>
        <dbReference type="ARBA" id="ARBA00004651"/>
    </source>
</evidence>
<dbReference type="STRING" id="1499967.U27_02892"/>
<evidence type="ECO:0000256" key="2">
    <source>
        <dbReference type="ARBA" id="ARBA00022475"/>
    </source>
</evidence>
<proteinExistence type="predicted"/>
<evidence type="ECO:0000256" key="4">
    <source>
        <dbReference type="ARBA" id="ARBA00022989"/>
    </source>
</evidence>
<keyword evidence="3 6" id="KW-0812">Transmembrane</keyword>
<dbReference type="InterPro" id="IPR025383">
    <property type="entry name" value="MrpA_C/MbhD"/>
</dbReference>
<comment type="subcellular location">
    <subcellularLocation>
        <location evidence="1">Cell membrane</location>
        <topology evidence="1">Multi-pass membrane protein</topology>
    </subcellularLocation>
</comment>
<dbReference type="eggNOG" id="COG1563">
    <property type="taxonomic scope" value="Bacteria"/>
</dbReference>
<dbReference type="AlphaFoldDB" id="A0A081BUC6"/>
<evidence type="ECO:0000256" key="3">
    <source>
        <dbReference type="ARBA" id="ARBA00022692"/>
    </source>
</evidence>
<dbReference type="GO" id="GO:0005886">
    <property type="term" value="C:plasma membrane"/>
    <property type="evidence" value="ECO:0007669"/>
    <property type="project" value="UniProtKB-SubCell"/>
</dbReference>
<dbReference type="Pfam" id="PF13244">
    <property type="entry name" value="MbhD"/>
    <property type="match status" value="1"/>
</dbReference>
<evidence type="ECO:0000256" key="5">
    <source>
        <dbReference type="ARBA" id="ARBA00023136"/>
    </source>
</evidence>
<dbReference type="EMBL" id="DF820464">
    <property type="protein sequence ID" value="GAK55931.1"/>
    <property type="molecule type" value="Genomic_DNA"/>
</dbReference>
<keyword evidence="4 6" id="KW-1133">Transmembrane helix</keyword>
<evidence type="ECO:0000259" key="7">
    <source>
        <dbReference type="Pfam" id="PF13244"/>
    </source>
</evidence>
<evidence type="ECO:0000256" key="6">
    <source>
        <dbReference type="SAM" id="Phobius"/>
    </source>
</evidence>
<gene>
    <name evidence="8" type="ORF">U27_02892</name>
</gene>
<keyword evidence="2" id="KW-1003">Cell membrane</keyword>
<feature type="domain" description="MrpA C-terminal/MbhD" evidence="7">
    <location>
        <begin position="7"/>
        <end position="71"/>
    </location>
</feature>
<sequence length="76" mass="8016">MINMFLLILVLMAICALEVKDLINAVIMLAVFSLVMSIVFYYLKAPDVAMAEAAVGAGVSTVIFVAAIHRSGGGRA</sequence>
<dbReference type="HOGENOM" id="CLU_173139_2_1_0"/>
<protein>
    <submittedName>
        <fullName evidence="8">Putative multicomponent Na+:H+ antiporter subunit B</fullName>
    </submittedName>
</protein>
<accession>A0A081BUC6</accession>
<keyword evidence="9" id="KW-1185">Reference proteome</keyword>
<reference evidence="8" key="1">
    <citation type="journal article" date="2015" name="PeerJ">
        <title>First genomic representation of candidate bacterial phylum KSB3 points to enhanced environmental sensing as a trigger of wastewater bulking.</title>
        <authorList>
            <person name="Sekiguchi Y."/>
            <person name="Ohashi A."/>
            <person name="Parks D.H."/>
            <person name="Yamauchi T."/>
            <person name="Tyson G.W."/>
            <person name="Hugenholtz P."/>
        </authorList>
    </citation>
    <scope>NUCLEOTIDE SEQUENCE [LARGE SCALE GENOMIC DNA]</scope>
</reference>
<evidence type="ECO:0000313" key="8">
    <source>
        <dbReference type="EMBL" id="GAK55931.1"/>
    </source>
</evidence>
<name>A0A081BUC6_VECG1</name>
<evidence type="ECO:0000313" key="9">
    <source>
        <dbReference type="Proteomes" id="UP000030661"/>
    </source>
</evidence>